<organism evidence="11 12">
    <name type="scientific">Proteiniphilum saccharofermentans</name>
    <dbReference type="NCBI Taxonomy" id="1642647"/>
    <lineage>
        <taxon>Bacteria</taxon>
        <taxon>Pseudomonadati</taxon>
        <taxon>Bacteroidota</taxon>
        <taxon>Bacteroidia</taxon>
        <taxon>Bacteroidales</taxon>
        <taxon>Dysgonomonadaceae</taxon>
        <taxon>Proteiniphilum</taxon>
    </lineage>
</organism>
<evidence type="ECO:0000256" key="5">
    <source>
        <dbReference type="ARBA" id="ARBA00022729"/>
    </source>
</evidence>
<evidence type="ECO:0000313" key="11">
    <source>
        <dbReference type="EMBL" id="SCD19547.1"/>
    </source>
</evidence>
<keyword evidence="5" id="KW-0732">Signal</keyword>
<feature type="domain" description="TonB-dependent receptor plug" evidence="9">
    <location>
        <begin position="169"/>
        <end position="255"/>
    </location>
</feature>
<evidence type="ECO:0000259" key="10">
    <source>
        <dbReference type="Pfam" id="PF14905"/>
    </source>
</evidence>
<dbReference type="InterPro" id="IPR008969">
    <property type="entry name" value="CarboxyPept-like_regulatory"/>
</dbReference>
<dbReference type="Pfam" id="PF13715">
    <property type="entry name" value="CarbopepD_reg_2"/>
    <property type="match status" value="1"/>
</dbReference>
<evidence type="ECO:0000256" key="3">
    <source>
        <dbReference type="ARBA" id="ARBA00022452"/>
    </source>
</evidence>
<dbReference type="PROSITE" id="PS50194">
    <property type="entry name" value="FILAMIN_REPEAT"/>
    <property type="match status" value="1"/>
</dbReference>
<accession>A0A1R3T4P7</accession>
<evidence type="ECO:0000256" key="2">
    <source>
        <dbReference type="ARBA" id="ARBA00022448"/>
    </source>
</evidence>
<dbReference type="GO" id="GO:0015344">
    <property type="term" value="F:siderophore uptake transmembrane transporter activity"/>
    <property type="evidence" value="ECO:0007669"/>
    <property type="project" value="TreeGrafter"/>
</dbReference>
<dbReference type="PANTHER" id="PTHR30069:SF29">
    <property type="entry name" value="HEMOGLOBIN AND HEMOGLOBIN-HAPTOGLOBIN-BINDING PROTEIN 1-RELATED"/>
    <property type="match status" value="1"/>
</dbReference>
<dbReference type="RefSeq" id="WP_083710915.1">
    <property type="nucleotide sequence ID" value="NZ_LT605205.1"/>
</dbReference>
<keyword evidence="7" id="KW-0998">Cell outer membrane</keyword>
<dbReference type="Gene3D" id="2.170.130.10">
    <property type="entry name" value="TonB-dependent receptor, plug domain"/>
    <property type="match status" value="1"/>
</dbReference>
<dbReference type="InterPro" id="IPR041700">
    <property type="entry name" value="OMP_b-brl_3"/>
</dbReference>
<proteinExistence type="predicted"/>
<keyword evidence="6 8" id="KW-0472">Membrane</keyword>
<evidence type="ECO:0000256" key="4">
    <source>
        <dbReference type="ARBA" id="ARBA00022692"/>
    </source>
</evidence>
<feature type="transmembrane region" description="Helical" evidence="8">
    <location>
        <begin position="28"/>
        <end position="49"/>
    </location>
</feature>
<dbReference type="PANTHER" id="PTHR30069">
    <property type="entry name" value="TONB-DEPENDENT OUTER MEMBRANE RECEPTOR"/>
    <property type="match status" value="1"/>
</dbReference>
<sequence length="842" mass="96603">MRIFQAIVSNLLSFSYPPDLQQLFLNRFLSNLFVILILLFFPAVTNIFAQSNGASSTYQVKGRIISKTDNTPVEFASLVLYNANDSTPVDYTATDISGNFSLTPRNKGGYFIAVSFIGYEPLKTSPFEISTEKRKIVLPDILLEESEQLLSEVVVTGRKRQVVYKLDKQVIEAAEFLSAAGGTAADILMQTPSIRVDAEGEITFRGSSGFKVYIDGKPGSLNGAAALEQISAGQIDNIEVLTTPSARNDADGAVGIININTKKSDMEGWSGMVNLMGSSVWSRNIDFLVALRKKDFRWQLSGEASRRFVLSDYDQLKTIITPELLTTDHSTGLRKRHTAWYYLTSSFDWFKENTIWSAGITGGYRDRWRGGELHYEDIYEPVATGEKTYGSFDGKDFVNLYEYHLRGDLGVEHNFSGREGHKLTASLYGLYEGGAMENFQTDLWDMQGKQVNGHRAWEYEYRFTGQVNADYVYPFDNETGKFESGYQLFSYTEDGDYTIDMFDQEQDAFIRRDDLYNKYLFRRDIHAMYALVSDVHERFGYQLGLRGEYTYRKLGNNFEWARHSRHRFDLFPSVHVSYTLNDHSQIRAAYTRRITQPELFYMEPYVVYVDYNTAQMGNPFIKPEYTNSVEGGYNYNFKNGNTISATLFHRARKDKIERLRVPYHSSVTLDSMANVGNDYSTGMELAANLQFNKYWNLDANTSYYFYRIKNQFKIDDDEESWNWQLAVNNNFDVAKNTRVRLEAYYVGPMVSTQGRVDGFFYLNIAARQQFPKQKLTASLVVRDILSTAKYTNTRSGIGMETLTKIYPRSPLFTMTLTYTFNNFRQQRKAEGPNHDMFEGTNR</sequence>
<dbReference type="AlphaFoldDB" id="A0A1R3T4P7"/>
<dbReference type="InterPro" id="IPR039426">
    <property type="entry name" value="TonB-dep_rcpt-like"/>
</dbReference>
<keyword evidence="3" id="KW-1134">Transmembrane beta strand</keyword>
<dbReference type="Pfam" id="PF07715">
    <property type="entry name" value="Plug"/>
    <property type="match status" value="1"/>
</dbReference>
<comment type="subcellular location">
    <subcellularLocation>
        <location evidence="1">Cell outer membrane</location>
        <topology evidence="1">Multi-pass membrane protein</topology>
    </subcellularLocation>
</comment>
<dbReference type="InterPro" id="IPR037066">
    <property type="entry name" value="Plug_dom_sf"/>
</dbReference>
<evidence type="ECO:0000313" key="12">
    <source>
        <dbReference type="Proteomes" id="UP000187464"/>
    </source>
</evidence>
<evidence type="ECO:0000256" key="7">
    <source>
        <dbReference type="ARBA" id="ARBA00023237"/>
    </source>
</evidence>
<dbReference type="SUPFAM" id="SSF49464">
    <property type="entry name" value="Carboxypeptidase regulatory domain-like"/>
    <property type="match status" value="1"/>
</dbReference>
<evidence type="ECO:0000256" key="1">
    <source>
        <dbReference type="ARBA" id="ARBA00004571"/>
    </source>
</evidence>
<name>A0A1R3T4P7_9BACT</name>
<dbReference type="KEGG" id="psac:PSM36_0720"/>
<keyword evidence="2" id="KW-0813">Transport</keyword>
<evidence type="ECO:0000256" key="6">
    <source>
        <dbReference type="ARBA" id="ARBA00023136"/>
    </source>
</evidence>
<dbReference type="InterPro" id="IPR036942">
    <property type="entry name" value="Beta-barrel_TonB_sf"/>
</dbReference>
<keyword evidence="12" id="KW-1185">Reference proteome</keyword>
<gene>
    <name evidence="11" type="ORF">PSM36_0720</name>
</gene>
<dbReference type="GO" id="GO:0009279">
    <property type="term" value="C:cell outer membrane"/>
    <property type="evidence" value="ECO:0007669"/>
    <property type="project" value="UniProtKB-SubCell"/>
</dbReference>
<dbReference type="SUPFAM" id="SSF56935">
    <property type="entry name" value="Porins"/>
    <property type="match status" value="1"/>
</dbReference>
<protein>
    <submittedName>
        <fullName evidence="11">Outer membrane protein beta-barrel family</fullName>
    </submittedName>
</protein>
<evidence type="ECO:0000256" key="8">
    <source>
        <dbReference type="SAM" id="Phobius"/>
    </source>
</evidence>
<dbReference type="Gene3D" id="2.40.170.20">
    <property type="entry name" value="TonB-dependent receptor, beta-barrel domain"/>
    <property type="match status" value="1"/>
</dbReference>
<dbReference type="Gene3D" id="2.60.40.1120">
    <property type="entry name" value="Carboxypeptidase-like, regulatory domain"/>
    <property type="match status" value="1"/>
</dbReference>
<dbReference type="EMBL" id="LT605205">
    <property type="protein sequence ID" value="SCD19547.1"/>
    <property type="molecule type" value="Genomic_DNA"/>
</dbReference>
<dbReference type="GO" id="GO:0044718">
    <property type="term" value="P:siderophore transmembrane transport"/>
    <property type="evidence" value="ECO:0007669"/>
    <property type="project" value="TreeGrafter"/>
</dbReference>
<dbReference type="Pfam" id="PF14905">
    <property type="entry name" value="OMP_b-brl_3"/>
    <property type="match status" value="1"/>
</dbReference>
<keyword evidence="4 8" id="KW-0812">Transmembrane</keyword>
<dbReference type="InterPro" id="IPR017868">
    <property type="entry name" value="Filamin/ABP280_repeat-like"/>
</dbReference>
<feature type="domain" description="Outer membrane protein beta-barrel" evidence="10">
    <location>
        <begin position="418"/>
        <end position="818"/>
    </location>
</feature>
<dbReference type="STRING" id="1642647.PSM36_0720"/>
<reference evidence="11 12" key="1">
    <citation type="submission" date="2016-08" db="EMBL/GenBank/DDBJ databases">
        <authorList>
            <person name="Seilhamer J.J."/>
        </authorList>
    </citation>
    <scope>NUCLEOTIDE SEQUENCE [LARGE SCALE GENOMIC DNA]</scope>
    <source>
        <strain evidence="11">M3/6</strain>
    </source>
</reference>
<evidence type="ECO:0000259" key="9">
    <source>
        <dbReference type="Pfam" id="PF07715"/>
    </source>
</evidence>
<dbReference type="InterPro" id="IPR012910">
    <property type="entry name" value="Plug_dom"/>
</dbReference>
<keyword evidence="8" id="KW-1133">Transmembrane helix</keyword>
<dbReference type="Proteomes" id="UP000187464">
    <property type="component" value="Chromosome I"/>
</dbReference>